<evidence type="ECO:0000256" key="4">
    <source>
        <dbReference type="ARBA" id="ARBA00022737"/>
    </source>
</evidence>
<keyword evidence="6" id="KW-0862">Zinc</keyword>
<dbReference type="GO" id="GO:0001228">
    <property type="term" value="F:DNA-binding transcription activator activity, RNA polymerase II-specific"/>
    <property type="evidence" value="ECO:0007669"/>
    <property type="project" value="TreeGrafter"/>
</dbReference>
<dbReference type="GO" id="GO:0000978">
    <property type="term" value="F:RNA polymerase II cis-regulatory region sequence-specific DNA binding"/>
    <property type="evidence" value="ECO:0007669"/>
    <property type="project" value="TreeGrafter"/>
</dbReference>
<protein>
    <recommendedName>
        <fullName evidence="13">C2H2-type domain-containing protein</fullName>
    </recommendedName>
</protein>
<dbReference type="FunFam" id="3.30.160.60:FF:001498">
    <property type="entry name" value="Zinc finger protein 404"/>
    <property type="match status" value="1"/>
</dbReference>
<evidence type="ECO:0000256" key="9">
    <source>
        <dbReference type="ARBA" id="ARBA00023163"/>
    </source>
</evidence>
<keyword evidence="15" id="KW-1185">Reference proteome</keyword>
<sequence length="289" mass="34230">MNESTMTQKDMYAIIALSVLYYHFHFTIIIFLIIKDKEFTFTRDFTKHNKEVHKEVKPYKCGKCGKTFQYEADLLRHEPIHAGEKPYKCKSCEASFKTRDCLSYHISTIHIEIHKCDQCSCTFASPSHLERHLEIHEDEEYICEVCGKSFLIKIDKDMHSLEHRDKKLFKRSVCGDFKCRRSLRIHERNKVCDEVLRSNHDKILCSNQDKDLRSSHNKVQHRFVYSDKKRFKCLVCGKGFIYRKLLRTHFREQHKDYISDTCTTSEEQTATDKKADVELAIHAHVIQKS</sequence>
<evidence type="ECO:0000256" key="5">
    <source>
        <dbReference type="ARBA" id="ARBA00022771"/>
    </source>
</evidence>
<keyword evidence="5 11" id="KW-0863">Zinc-finger</keyword>
<dbReference type="AlphaFoldDB" id="A0A158NRA0"/>
<feature type="domain" description="C2H2-type" evidence="13">
    <location>
        <begin position="114"/>
        <end position="141"/>
    </location>
</feature>
<keyword evidence="4" id="KW-0677">Repeat</keyword>
<dbReference type="SUPFAM" id="SSF57667">
    <property type="entry name" value="beta-beta-alpha zinc fingers"/>
    <property type="match status" value="4"/>
</dbReference>
<evidence type="ECO:0000313" key="15">
    <source>
        <dbReference type="Proteomes" id="UP000005205"/>
    </source>
</evidence>
<dbReference type="Pfam" id="PF00096">
    <property type="entry name" value="zf-C2H2"/>
    <property type="match status" value="4"/>
</dbReference>
<evidence type="ECO:0000256" key="8">
    <source>
        <dbReference type="ARBA" id="ARBA00023125"/>
    </source>
</evidence>
<evidence type="ECO:0000256" key="11">
    <source>
        <dbReference type="PROSITE-ProRule" id="PRU00042"/>
    </source>
</evidence>
<dbReference type="PROSITE" id="PS00028">
    <property type="entry name" value="ZINC_FINGER_C2H2_1"/>
    <property type="match status" value="4"/>
</dbReference>
<keyword evidence="8" id="KW-0238">DNA-binding</keyword>
<dbReference type="InterPro" id="IPR013087">
    <property type="entry name" value="Znf_C2H2_type"/>
</dbReference>
<evidence type="ECO:0000256" key="12">
    <source>
        <dbReference type="SAM" id="Phobius"/>
    </source>
</evidence>
<keyword evidence="10" id="KW-0539">Nucleus</keyword>
<keyword evidence="12" id="KW-1133">Transmembrane helix</keyword>
<dbReference type="GO" id="GO:0008270">
    <property type="term" value="F:zinc ion binding"/>
    <property type="evidence" value="ECO:0007669"/>
    <property type="project" value="UniProtKB-KW"/>
</dbReference>
<feature type="domain" description="C2H2-type" evidence="13">
    <location>
        <begin position="87"/>
        <end position="110"/>
    </location>
</feature>
<comment type="subcellular location">
    <subcellularLocation>
        <location evidence="1">Nucleus</location>
    </subcellularLocation>
</comment>
<dbReference type="Proteomes" id="UP000005205">
    <property type="component" value="Unassembled WGS sequence"/>
</dbReference>
<evidence type="ECO:0000256" key="3">
    <source>
        <dbReference type="ARBA" id="ARBA00022723"/>
    </source>
</evidence>
<organism evidence="14 15">
    <name type="scientific">Atta cephalotes</name>
    <name type="common">Leafcutter ant</name>
    <dbReference type="NCBI Taxonomy" id="12957"/>
    <lineage>
        <taxon>Eukaryota</taxon>
        <taxon>Metazoa</taxon>
        <taxon>Ecdysozoa</taxon>
        <taxon>Arthropoda</taxon>
        <taxon>Hexapoda</taxon>
        <taxon>Insecta</taxon>
        <taxon>Pterygota</taxon>
        <taxon>Neoptera</taxon>
        <taxon>Endopterygota</taxon>
        <taxon>Hymenoptera</taxon>
        <taxon>Apocrita</taxon>
        <taxon>Aculeata</taxon>
        <taxon>Formicoidea</taxon>
        <taxon>Formicidae</taxon>
        <taxon>Myrmicinae</taxon>
        <taxon>Atta</taxon>
    </lineage>
</organism>
<dbReference type="PROSITE" id="PS50157">
    <property type="entry name" value="ZINC_FINGER_C2H2_2"/>
    <property type="match status" value="5"/>
</dbReference>
<accession>A0A158NRA0</accession>
<keyword evidence="12" id="KW-0472">Membrane</keyword>
<dbReference type="EnsemblMetazoa" id="XM_012204668.1">
    <property type="protein sequence ID" value="XP_012060058.1"/>
    <property type="gene ID" value="LOC105623269"/>
</dbReference>
<keyword evidence="12" id="KW-0812">Transmembrane</keyword>
<reference evidence="15" key="1">
    <citation type="journal article" date="2011" name="PLoS Genet.">
        <title>The genome sequence of the leaf-cutter ant Atta cephalotes reveals insights into its obligate symbiotic lifestyle.</title>
        <authorList>
            <person name="Suen G."/>
            <person name="Teiling C."/>
            <person name="Li L."/>
            <person name="Holt C."/>
            <person name="Abouheif E."/>
            <person name="Bornberg-Bauer E."/>
            <person name="Bouffard P."/>
            <person name="Caldera E.J."/>
            <person name="Cash E."/>
            <person name="Cavanaugh A."/>
            <person name="Denas O."/>
            <person name="Elhaik E."/>
            <person name="Fave M.J."/>
            <person name="Gadau J."/>
            <person name="Gibson J.D."/>
            <person name="Graur D."/>
            <person name="Grubbs K.J."/>
            <person name="Hagen D.E."/>
            <person name="Harkins T.T."/>
            <person name="Helmkampf M."/>
            <person name="Hu H."/>
            <person name="Johnson B.R."/>
            <person name="Kim J."/>
            <person name="Marsh S.E."/>
            <person name="Moeller J.A."/>
            <person name="Munoz-Torres M.C."/>
            <person name="Murphy M.C."/>
            <person name="Naughton M.C."/>
            <person name="Nigam S."/>
            <person name="Overson R."/>
            <person name="Rajakumar R."/>
            <person name="Reese J.T."/>
            <person name="Scott J.J."/>
            <person name="Smith C.R."/>
            <person name="Tao S."/>
            <person name="Tsutsui N.D."/>
            <person name="Viljakainen L."/>
            <person name="Wissler L."/>
            <person name="Yandell M.D."/>
            <person name="Zimmer F."/>
            <person name="Taylor J."/>
            <person name="Slater S.C."/>
            <person name="Clifton S.W."/>
            <person name="Warren W.C."/>
            <person name="Elsik C.G."/>
            <person name="Smith C.D."/>
            <person name="Weinstock G.M."/>
            <person name="Gerardo N.M."/>
            <person name="Currie C.R."/>
        </authorList>
    </citation>
    <scope>NUCLEOTIDE SEQUENCE [LARGE SCALE GENOMIC DNA]</scope>
</reference>
<feature type="domain" description="C2H2-type" evidence="13">
    <location>
        <begin position="141"/>
        <end position="168"/>
    </location>
</feature>
<dbReference type="KEGG" id="acep:105623269"/>
<dbReference type="InParanoid" id="A0A158NRA0"/>
<proteinExistence type="inferred from homology"/>
<dbReference type="EMBL" id="ADTU01023835">
    <property type="status" value="NOT_ANNOTATED_CDS"/>
    <property type="molecule type" value="Genomic_DNA"/>
</dbReference>
<dbReference type="STRING" id="12957.A0A158NRA0"/>
<dbReference type="OrthoDB" id="7526812at2759"/>
<evidence type="ECO:0000256" key="7">
    <source>
        <dbReference type="ARBA" id="ARBA00023015"/>
    </source>
</evidence>
<evidence type="ECO:0000313" key="14">
    <source>
        <dbReference type="EnsemblMetazoa" id="XP_012060058.1"/>
    </source>
</evidence>
<dbReference type="FunFam" id="3.30.160.60:FF:000202">
    <property type="entry name" value="Zinc finger protein 574"/>
    <property type="match status" value="1"/>
</dbReference>
<evidence type="ECO:0000256" key="6">
    <source>
        <dbReference type="ARBA" id="ARBA00022833"/>
    </source>
</evidence>
<dbReference type="PANTHER" id="PTHR24393:SF15">
    <property type="entry name" value="IP01243P-RELATED"/>
    <property type="match status" value="1"/>
</dbReference>
<gene>
    <name evidence="14" type="primary">105623269</name>
</gene>
<reference evidence="14" key="2">
    <citation type="submission" date="2016-04" db="UniProtKB">
        <authorList>
            <consortium name="EnsemblMetazoa"/>
        </authorList>
    </citation>
    <scope>IDENTIFICATION</scope>
</reference>
<dbReference type="PANTHER" id="PTHR24393">
    <property type="entry name" value="ZINC FINGER PROTEIN"/>
    <property type="match status" value="1"/>
</dbReference>
<feature type="domain" description="C2H2-type" evidence="13">
    <location>
        <begin position="59"/>
        <end position="86"/>
    </location>
</feature>
<name>A0A158NRA0_ATTCE</name>
<evidence type="ECO:0000256" key="1">
    <source>
        <dbReference type="ARBA" id="ARBA00004123"/>
    </source>
</evidence>
<comment type="similarity">
    <text evidence="2">Belongs to the krueppel C2H2-type zinc-finger protein family.</text>
</comment>
<dbReference type="GO" id="GO:0005634">
    <property type="term" value="C:nucleus"/>
    <property type="evidence" value="ECO:0007669"/>
    <property type="project" value="UniProtKB-SubCell"/>
</dbReference>
<keyword evidence="3" id="KW-0479">Metal-binding</keyword>
<keyword evidence="7" id="KW-0805">Transcription regulation</keyword>
<keyword evidence="9" id="KW-0804">Transcription</keyword>
<evidence type="ECO:0000259" key="13">
    <source>
        <dbReference type="PROSITE" id="PS50157"/>
    </source>
</evidence>
<dbReference type="SMART" id="SM00355">
    <property type="entry name" value="ZnF_C2H2"/>
    <property type="match status" value="5"/>
</dbReference>
<evidence type="ECO:0000256" key="2">
    <source>
        <dbReference type="ARBA" id="ARBA00006991"/>
    </source>
</evidence>
<feature type="transmembrane region" description="Helical" evidence="12">
    <location>
        <begin position="12"/>
        <end position="34"/>
    </location>
</feature>
<dbReference type="Gene3D" id="3.30.160.60">
    <property type="entry name" value="Classic Zinc Finger"/>
    <property type="match status" value="4"/>
</dbReference>
<dbReference type="GO" id="GO:0032502">
    <property type="term" value="P:developmental process"/>
    <property type="evidence" value="ECO:0007669"/>
    <property type="project" value="UniProtKB-ARBA"/>
</dbReference>
<feature type="domain" description="C2H2-type" evidence="13">
    <location>
        <begin position="231"/>
        <end position="254"/>
    </location>
</feature>
<dbReference type="InterPro" id="IPR036236">
    <property type="entry name" value="Znf_C2H2_sf"/>
</dbReference>
<evidence type="ECO:0000256" key="10">
    <source>
        <dbReference type="ARBA" id="ARBA00023242"/>
    </source>
</evidence>